<proteinExistence type="inferred from homology"/>
<dbReference type="KEGG" id="scn:Solca_2661"/>
<protein>
    <submittedName>
        <fullName evidence="3">SufE protein probably involved in Fe-S center assembly</fullName>
    </submittedName>
</protein>
<sequence>MKMHKTVNDIQEEIIDEFSFLGDDRESAVFYMMELGNKLAPLDDRYKTEEFIVKGCQSKVWLTTDFTDGKVIFKADSNTEITKGLISMLIRIWSERTPEEIINTDLYFIDKIGMKNMVGSQRSNGFAAMIKLMKSYALAYQTKERVN</sequence>
<dbReference type="HOGENOM" id="CLU_124502_0_0_10"/>
<evidence type="ECO:0000313" key="3">
    <source>
        <dbReference type="EMBL" id="AFD07695.1"/>
    </source>
</evidence>
<dbReference type="InterPro" id="IPR003808">
    <property type="entry name" value="Fe-S_metab-assoc_dom"/>
</dbReference>
<feature type="domain" description="Fe-S metabolism associated" evidence="2">
    <location>
        <begin position="16"/>
        <end position="135"/>
    </location>
</feature>
<dbReference type="eggNOG" id="COG2166">
    <property type="taxonomic scope" value="Bacteria"/>
</dbReference>
<dbReference type="PANTHER" id="PTHR43597:SF5">
    <property type="entry name" value="SUFE-LIKE PROTEIN 2, CHLOROPLASTIC"/>
    <property type="match status" value="1"/>
</dbReference>
<gene>
    <name evidence="3" type="ordered locus">Solca_2661</name>
</gene>
<evidence type="ECO:0000259" key="2">
    <source>
        <dbReference type="Pfam" id="PF02657"/>
    </source>
</evidence>
<dbReference type="EMBL" id="CP003349">
    <property type="protein sequence ID" value="AFD07695.1"/>
    <property type="molecule type" value="Genomic_DNA"/>
</dbReference>
<dbReference type="STRING" id="929556.Solca_2661"/>
<evidence type="ECO:0000256" key="1">
    <source>
        <dbReference type="ARBA" id="ARBA00010282"/>
    </source>
</evidence>
<comment type="similarity">
    <text evidence="1">Belongs to the SufE family.</text>
</comment>
<dbReference type="AlphaFoldDB" id="H8KUZ5"/>
<dbReference type="PANTHER" id="PTHR43597">
    <property type="entry name" value="SULFUR ACCEPTOR PROTEIN CSDE"/>
    <property type="match status" value="1"/>
</dbReference>
<organism evidence="3 4">
    <name type="scientific">Solitalea canadensis (strain ATCC 29591 / DSM 3403 / JCM 21819 / LMG 8368 / NBRC 15130 / NCIMB 12057 / USAM 9D)</name>
    <name type="common">Flexibacter canadensis</name>
    <dbReference type="NCBI Taxonomy" id="929556"/>
    <lineage>
        <taxon>Bacteria</taxon>
        <taxon>Pseudomonadati</taxon>
        <taxon>Bacteroidota</taxon>
        <taxon>Sphingobacteriia</taxon>
        <taxon>Sphingobacteriales</taxon>
        <taxon>Sphingobacteriaceae</taxon>
        <taxon>Solitalea</taxon>
    </lineage>
</organism>
<keyword evidence="4" id="KW-1185">Reference proteome</keyword>
<reference evidence="3" key="1">
    <citation type="submission" date="2012-02" db="EMBL/GenBank/DDBJ databases">
        <title>The complete genome of Solitalea canadensis DSM 3403.</title>
        <authorList>
            <consortium name="US DOE Joint Genome Institute (JGI-PGF)"/>
            <person name="Lucas S."/>
            <person name="Copeland A."/>
            <person name="Lapidus A."/>
            <person name="Glavina del Rio T."/>
            <person name="Dalin E."/>
            <person name="Tice H."/>
            <person name="Bruce D."/>
            <person name="Goodwin L."/>
            <person name="Pitluck S."/>
            <person name="Peters L."/>
            <person name="Ovchinnikova G."/>
            <person name="Lu M."/>
            <person name="Kyrpides N."/>
            <person name="Mavromatis K."/>
            <person name="Ivanova N."/>
            <person name="Brettin T."/>
            <person name="Detter J.C."/>
            <person name="Han C."/>
            <person name="Larimer F."/>
            <person name="Land M."/>
            <person name="Hauser L."/>
            <person name="Markowitz V."/>
            <person name="Cheng J.-F."/>
            <person name="Hugenholtz P."/>
            <person name="Woyke T."/>
            <person name="Wu D."/>
            <person name="Spring S."/>
            <person name="Schroeder M."/>
            <person name="Kopitz M."/>
            <person name="Brambilla E."/>
            <person name="Klenk H.-P."/>
            <person name="Eisen J.A."/>
        </authorList>
    </citation>
    <scope>NUCLEOTIDE SEQUENCE</scope>
    <source>
        <strain evidence="3">DSM 3403</strain>
    </source>
</reference>
<dbReference type="SUPFAM" id="SSF82649">
    <property type="entry name" value="SufE/NifU"/>
    <property type="match status" value="1"/>
</dbReference>
<dbReference type="Gene3D" id="3.90.1010.10">
    <property type="match status" value="1"/>
</dbReference>
<accession>H8KUZ5</accession>
<dbReference type="Proteomes" id="UP000007590">
    <property type="component" value="Chromosome"/>
</dbReference>
<name>H8KUZ5_SOLCM</name>
<evidence type="ECO:0000313" key="4">
    <source>
        <dbReference type="Proteomes" id="UP000007590"/>
    </source>
</evidence>
<dbReference type="Pfam" id="PF02657">
    <property type="entry name" value="SufE"/>
    <property type="match status" value="1"/>
</dbReference>